<evidence type="ECO:0000256" key="4">
    <source>
        <dbReference type="ARBA" id="ARBA00022679"/>
    </source>
</evidence>
<feature type="transmembrane region" description="Helical" evidence="8">
    <location>
        <begin position="316"/>
        <end position="333"/>
    </location>
</feature>
<dbReference type="InterPro" id="IPR050297">
    <property type="entry name" value="LipidA_mod_glycosyltrf_83"/>
</dbReference>
<dbReference type="GO" id="GO:0016757">
    <property type="term" value="F:glycosyltransferase activity"/>
    <property type="evidence" value="ECO:0007669"/>
    <property type="project" value="UniProtKB-KW"/>
</dbReference>
<keyword evidence="3 10" id="KW-0328">Glycosyltransferase</keyword>
<dbReference type="EMBL" id="JARUJP010000023">
    <property type="protein sequence ID" value="MDW8802559.1"/>
    <property type="molecule type" value="Genomic_DNA"/>
</dbReference>
<keyword evidence="6 8" id="KW-1133">Transmembrane helix</keyword>
<keyword evidence="4 10" id="KW-0808">Transferase</keyword>
<comment type="subcellular location">
    <subcellularLocation>
        <location evidence="1">Cell membrane</location>
        <topology evidence="1">Multi-pass membrane protein</topology>
    </subcellularLocation>
</comment>
<evidence type="ECO:0000256" key="7">
    <source>
        <dbReference type="ARBA" id="ARBA00023136"/>
    </source>
</evidence>
<gene>
    <name evidence="10" type="ORF">P8V03_15535</name>
</gene>
<evidence type="ECO:0000256" key="6">
    <source>
        <dbReference type="ARBA" id="ARBA00022989"/>
    </source>
</evidence>
<evidence type="ECO:0000256" key="1">
    <source>
        <dbReference type="ARBA" id="ARBA00004651"/>
    </source>
</evidence>
<feature type="transmembrane region" description="Helical" evidence="8">
    <location>
        <begin position="20"/>
        <end position="39"/>
    </location>
</feature>
<sequence>MRSTESNSLDKLLSFIEKYYYVFLMLVLSLTLFNLFYYLGETPIYSWDEARHGVSAYEMVKNNDFIVNTYGYKNDYWNLKPPVSFWAIALGYKIAGFNPLGLRLFSAVAALLTIFIAAMLVKYKHGAAASLICVLILTTSPKYIVIHSARTGDADALFVLFFTVAMIAMILIEKNRRFLYLAGLAFSLAFLTKSWHALSIALTGFIYLLFTKTLFKLKIKEWILFILSSFSPILIWGILRYSRDGFEFFNMMINYDLLARTSRTLEGHIGNKWFYVNTLRSYYSMWFAILILGLFTYYISNSDLIKKNKINTEKRNYYLALILWILVPLLAYSKASTKIYWYIYPVYIPIAIAVSGICGALIRGVRRNAAVQLAVIISLLVGAGTYETVILKHIVQFKNDSKRVNIQNIHLSEDIRGADVYVYYGADAKINVGPISEMKDWEQSDLLSAEFYWDLVPKDGGFKAFLKDGENSVILVPKRKEFTKVIEDNKLRVISDSGSMYILTKNKSSFTKE</sequence>
<feature type="transmembrane region" description="Helical" evidence="8">
    <location>
        <begin position="282"/>
        <end position="300"/>
    </location>
</feature>
<dbReference type="InterPro" id="IPR038731">
    <property type="entry name" value="RgtA/B/C-like"/>
</dbReference>
<feature type="transmembrane region" description="Helical" evidence="8">
    <location>
        <begin position="222"/>
        <end position="242"/>
    </location>
</feature>
<feature type="transmembrane region" description="Helical" evidence="8">
    <location>
        <begin position="100"/>
        <end position="121"/>
    </location>
</feature>
<feature type="transmembrane region" description="Helical" evidence="8">
    <location>
        <begin position="178"/>
        <end position="210"/>
    </location>
</feature>
<dbReference type="RefSeq" id="WP_318798875.1">
    <property type="nucleotide sequence ID" value="NZ_JARUJP010000023.1"/>
</dbReference>
<feature type="domain" description="Glycosyltransferase RgtA/B/C/D-like" evidence="9">
    <location>
        <begin position="80"/>
        <end position="236"/>
    </location>
</feature>
<dbReference type="Proteomes" id="UP001281656">
    <property type="component" value="Unassembled WGS sequence"/>
</dbReference>
<comment type="caution">
    <text evidence="10">The sequence shown here is derived from an EMBL/GenBank/DDBJ whole genome shotgun (WGS) entry which is preliminary data.</text>
</comment>
<dbReference type="PANTHER" id="PTHR33908">
    <property type="entry name" value="MANNOSYLTRANSFERASE YKCB-RELATED"/>
    <property type="match status" value="1"/>
</dbReference>
<accession>A0ABU4JXC2</accession>
<feature type="transmembrane region" description="Helical" evidence="8">
    <location>
        <begin position="127"/>
        <end position="144"/>
    </location>
</feature>
<evidence type="ECO:0000256" key="3">
    <source>
        <dbReference type="ARBA" id="ARBA00022676"/>
    </source>
</evidence>
<evidence type="ECO:0000259" key="9">
    <source>
        <dbReference type="Pfam" id="PF13231"/>
    </source>
</evidence>
<feature type="transmembrane region" description="Helical" evidence="8">
    <location>
        <begin position="156"/>
        <end position="172"/>
    </location>
</feature>
<dbReference type="PANTHER" id="PTHR33908:SF3">
    <property type="entry name" value="UNDECAPRENYL PHOSPHATE-ALPHA-4-AMINO-4-DEOXY-L-ARABINOSE ARABINOSYL TRANSFERASE"/>
    <property type="match status" value="1"/>
</dbReference>
<keyword evidence="5 8" id="KW-0812">Transmembrane</keyword>
<feature type="transmembrane region" description="Helical" evidence="8">
    <location>
        <begin position="369"/>
        <end position="386"/>
    </location>
</feature>
<reference evidence="10 11" key="1">
    <citation type="submission" date="2023-04" db="EMBL/GenBank/DDBJ databases">
        <title>Clostridium tannerae sp. nov., isolated from the fecal material of an alpaca.</title>
        <authorList>
            <person name="Miller S."/>
            <person name="Hendry M."/>
            <person name="King J."/>
            <person name="Sankaranarayanan K."/>
            <person name="Lawson P.A."/>
        </authorList>
    </citation>
    <scope>NUCLEOTIDE SEQUENCE [LARGE SCALE GENOMIC DNA]</scope>
    <source>
        <strain evidence="10 11">A1-XYC3</strain>
    </source>
</reference>
<proteinExistence type="predicted"/>
<evidence type="ECO:0000313" key="11">
    <source>
        <dbReference type="Proteomes" id="UP001281656"/>
    </source>
</evidence>
<evidence type="ECO:0000256" key="2">
    <source>
        <dbReference type="ARBA" id="ARBA00022475"/>
    </source>
</evidence>
<feature type="transmembrane region" description="Helical" evidence="8">
    <location>
        <begin position="339"/>
        <end position="362"/>
    </location>
</feature>
<keyword evidence="11" id="KW-1185">Reference proteome</keyword>
<dbReference type="EC" id="2.4.-.-" evidence="10"/>
<evidence type="ECO:0000256" key="8">
    <source>
        <dbReference type="SAM" id="Phobius"/>
    </source>
</evidence>
<protein>
    <submittedName>
        <fullName evidence="10">Glycosyltransferase family 39 protein</fullName>
        <ecNumber evidence="10">2.4.-.-</ecNumber>
    </submittedName>
</protein>
<dbReference type="Pfam" id="PF13231">
    <property type="entry name" value="PMT_2"/>
    <property type="match status" value="1"/>
</dbReference>
<keyword evidence="7 8" id="KW-0472">Membrane</keyword>
<name>A0ABU4JXC2_9CLOT</name>
<keyword evidence="2" id="KW-1003">Cell membrane</keyword>
<evidence type="ECO:0000256" key="5">
    <source>
        <dbReference type="ARBA" id="ARBA00022692"/>
    </source>
</evidence>
<evidence type="ECO:0000313" key="10">
    <source>
        <dbReference type="EMBL" id="MDW8802559.1"/>
    </source>
</evidence>
<organism evidence="10 11">
    <name type="scientific">Clostridium tanneri</name>
    <dbReference type="NCBI Taxonomy" id="3037988"/>
    <lineage>
        <taxon>Bacteria</taxon>
        <taxon>Bacillati</taxon>
        <taxon>Bacillota</taxon>
        <taxon>Clostridia</taxon>
        <taxon>Eubacteriales</taxon>
        <taxon>Clostridiaceae</taxon>
        <taxon>Clostridium</taxon>
    </lineage>
</organism>